<feature type="compositionally biased region" description="Polar residues" evidence="1">
    <location>
        <begin position="8"/>
        <end position="19"/>
    </location>
</feature>
<organism evidence="2">
    <name type="scientific">Myoviridae sp. ct2AC8</name>
    <dbReference type="NCBI Taxonomy" id="2827655"/>
    <lineage>
        <taxon>Viruses</taxon>
        <taxon>Duplodnaviria</taxon>
        <taxon>Heunggongvirae</taxon>
        <taxon>Uroviricota</taxon>
        <taxon>Caudoviricetes</taxon>
    </lineage>
</organism>
<evidence type="ECO:0000313" key="2">
    <source>
        <dbReference type="EMBL" id="DAF65179.1"/>
    </source>
</evidence>
<name>A0A8S5TPY9_9CAUD</name>
<reference evidence="2" key="1">
    <citation type="journal article" date="2021" name="Proc. Natl. Acad. Sci. U.S.A.">
        <title>A Catalog of Tens of Thousands of Viruses from Human Metagenomes Reveals Hidden Associations with Chronic Diseases.</title>
        <authorList>
            <person name="Tisza M.J."/>
            <person name="Buck C.B."/>
        </authorList>
    </citation>
    <scope>NUCLEOTIDE SEQUENCE</scope>
    <source>
        <strain evidence="2">Ct2AC8</strain>
    </source>
</reference>
<accession>A0A8S5TPY9</accession>
<dbReference type="EMBL" id="BK032875">
    <property type="protein sequence ID" value="DAF65179.1"/>
    <property type="molecule type" value="Genomic_DNA"/>
</dbReference>
<protein>
    <submittedName>
        <fullName evidence="2">Uncharacterized protein</fullName>
    </submittedName>
</protein>
<proteinExistence type="predicted"/>
<sequence length="89" mass="10139">MRGRKPNQNKSFPATVTDGNRTEIRARREEYCDRIADTADVIHAMIDQLRQEGGNEALLQRAEFYFQCAFLAAGWSLDLVDGDVIDFVM</sequence>
<evidence type="ECO:0000256" key="1">
    <source>
        <dbReference type="SAM" id="MobiDB-lite"/>
    </source>
</evidence>
<feature type="region of interest" description="Disordered" evidence="1">
    <location>
        <begin position="1"/>
        <end position="23"/>
    </location>
</feature>